<dbReference type="RefSeq" id="WP_131562110.1">
    <property type="nucleotide sequence ID" value="NZ_SJSN01000019.1"/>
</dbReference>
<dbReference type="SUPFAM" id="SSF53474">
    <property type="entry name" value="alpha/beta-Hydrolases"/>
    <property type="match status" value="1"/>
</dbReference>
<evidence type="ECO:0000313" key="5">
    <source>
        <dbReference type="EMBL" id="TCD02003.1"/>
    </source>
</evidence>
<dbReference type="Gene3D" id="3.40.50.1820">
    <property type="entry name" value="alpha/beta hydrolase"/>
    <property type="match status" value="1"/>
</dbReference>
<dbReference type="FunFam" id="3.40.50.980:FF:000001">
    <property type="entry name" value="Non-ribosomal peptide synthetase"/>
    <property type="match status" value="1"/>
</dbReference>
<dbReference type="GO" id="GO:0009366">
    <property type="term" value="C:enterobactin synthetase complex"/>
    <property type="evidence" value="ECO:0007669"/>
    <property type="project" value="TreeGrafter"/>
</dbReference>
<dbReference type="OrthoDB" id="4317020at2"/>
<accession>A0A4R0NQD0</accession>
<gene>
    <name evidence="5" type="ORF">EZ449_19600</name>
</gene>
<reference evidence="5 6" key="1">
    <citation type="submission" date="2019-02" db="EMBL/GenBank/DDBJ databases">
        <title>Pedobacter sp. RP-3-11 sp. nov., isolated from Arctic soil.</title>
        <authorList>
            <person name="Dahal R.H."/>
        </authorList>
    </citation>
    <scope>NUCLEOTIDE SEQUENCE [LARGE SCALE GENOMIC DNA]</scope>
    <source>
        <strain evidence="5 6">RP-3-11</strain>
    </source>
</reference>
<dbReference type="GO" id="GO:0005829">
    <property type="term" value="C:cytosol"/>
    <property type="evidence" value="ECO:0007669"/>
    <property type="project" value="TreeGrafter"/>
</dbReference>
<dbReference type="InterPro" id="IPR020806">
    <property type="entry name" value="PKS_PP-bd"/>
</dbReference>
<dbReference type="Pfam" id="PF00550">
    <property type="entry name" value="PP-binding"/>
    <property type="match status" value="1"/>
</dbReference>
<dbReference type="Gene3D" id="1.10.1200.10">
    <property type="entry name" value="ACP-like"/>
    <property type="match status" value="1"/>
</dbReference>
<dbReference type="Pfam" id="PF00668">
    <property type="entry name" value="Condensation"/>
    <property type="match status" value="1"/>
</dbReference>
<dbReference type="GO" id="GO:0031177">
    <property type="term" value="F:phosphopantetheine binding"/>
    <property type="evidence" value="ECO:0007669"/>
    <property type="project" value="InterPro"/>
</dbReference>
<dbReference type="SUPFAM" id="SSF47336">
    <property type="entry name" value="ACP-like"/>
    <property type="match status" value="1"/>
</dbReference>
<dbReference type="Gene3D" id="3.30.559.30">
    <property type="entry name" value="Nonribosomal peptide synthetase, condensation domain"/>
    <property type="match status" value="1"/>
</dbReference>
<comment type="caution">
    <text evidence="5">The sequence shown here is derived from an EMBL/GenBank/DDBJ whole genome shotgun (WGS) entry which is preliminary data.</text>
</comment>
<dbReference type="Gene3D" id="3.30.559.10">
    <property type="entry name" value="Chloramphenicol acetyltransferase-like domain"/>
    <property type="match status" value="1"/>
</dbReference>
<dbReference type="SUPFAM" id="SSF52777">
    <property type="entry name" value="CoA-dependent acyltransferases"/>
    <property type="match status" value="2"/>
</dbReference>
<protein>
    <submittedName>
        <fullName evidence="5">Non-ribosomal peptide synthetase</fullName>
    </submittedName>
</protein>
<dbReference type="Proteomes" id="UP000291485">
    <property type="component" value="Unassembled WGS sequence"/>
</dbReference>
<evidence type="ECO:0000259" key="4">
    <source>
        <dbReference type="PROSITE" id="PS50075"/>
    </source>
</evidence>
<dbReference type="PANTHER" id="PTHR45527">
    <property type="entry name" value="NONRIBOSOMAL PEPTIDE SYNTHETASE"/>
    <property type="match status" value="1"/>
</dbReference>
<proteinExistence type="predicted"/>
<dbReference type="InterPro" id="IPR029058">
    <property type="entry name" value="AB_hydrolase_fold"/>
</dbReference>
<dbReference type="GO" id="GO:0009239">
    <property type="term" value="P:enterobactin biosynthetic process"/>
    <property type="evidence" value="ECO:0007669"/>
    <property type="project" value="TreeGrafter"/>
</dbReference>
<dbReference type="GO" id="GO:0043041">
    <property type="term" value="P:amino acid activation for nonribosomal peptide biosynthetic process"/>
    <property type="evidence" value="ECO:0007669"/>
    <property type="project" value="TreeGrafter"/>
</dbReference>
<dbReference type="Gene3D" id="3.30.300.30">
    <property type="match status" value="1"/>
</dbReference>
<evidence type="ECO:0000256" key="3">
    <source>
        <dbReference type="ARBA" id="ARBA00022553"/>
    </source>
</evidence>
<dbReference type="PROSITE" id="PS50075">
    <property type="entry name" value="CARRIER"/>
    <property type="match status" value="1"/>
</dbReference>
<dbReference type="SMART" id="SM00823">
    <property type="entry name" value="PKS_PP"/>
    <property type="match status" value="1"/>
</dbReference>
<keyword evidence="3" id="KW-0597">Phosphoprotein</keyword>
<keyword evidence="2" id="KW-0596">Phosphopantetheine</keyword>
<dbReference type="InterPro" id="IPR010071">
    <property type="entry name" value="AA_adenyl_dom"/>
</dbReference>
<keyword evidence="6" id="KW-1185">Reference proteome</keyword>
<dbReference type="NCBIfam" id="TIGR01733">
    <property type="entry name" value="AA-adenyl-dom"/>
    <property type="match status" value="1"/>
</dbReference>
<dbReference type="SUPFAM" id="SSF56801">
    <property type="entry name" value="Acetyl-CoA synthetase-like"/>
    <property type="match status" value="1"/>
</dbReference>
<name>A0A4R0NQD0_9SPHI</name>
<dbReference type="InterPro" id="IPR001242">
    <property type="entry name" value="Condensation_dom"/>
</dbReference>
<dbReference type="EMBL" id="SJSN01000019">
    <property type="protein sequence ID" value="TCD02003.1"/>
    <property type="molecule type" value="Genomic_DNA"/>
</dbReference>
<dbReference type="CDD" id="cd05930">
    <property type="entry name" value="A_NRPS"/>
    <property type="match status" value="1"/>
</dbReference>
<feature type="domain" description="Carrier" evidence="4">
    <location>
        <begin position="1010"/>
        <end position="1085"/>
    </location>
</feature>
<comment type="cofactor">
    <cofactor evidence="1">
        <name>pantetheine 4'-phosphate</name>
        <dbReference type="ChEBI" id="CHEBI:47942"/>
    </cofactor>
</comment>
<dbReference type="InterPro" id="IPR023213">
    <property type="entry name" value="CAT-like_dom_sf"/>
</dbReference>
<dbReference type="InterPro" id="IPR045851">
    <property type="entry name" value="AMP-bd_C_sf"/>
</dbReference>
<dbReference type="PROSITE" id="PS00455">
    <property type="entry name" value="AMP_BINDING"/>
    <property type="match status" value="1"/>
</dbReference>
<dbReference type="InterPro" id="IPR020845">
    <property type="entry name" value="AMP-binding_CS"/>
</dbReference>
<dbReference type="FunFam" id="1.10.1200.10:FF:000005">
    <property type="entry name" value="Nonribosomal peptide synthetase 1"/>
    <property type="match status" value="1"/>
</dbReference>
<dbReference type="GO" id="GO:0047527">
    <property type="term" value="F:2,3-dihydroxybenzoate-serine ligase activity"/>
    <property type="evidence" value="ECO:0007669"/>
    <property type="project" value="TreeGrafter"/>
</dbReference>
<dbReference type="Pfam" id="PF00975">
    <property type="entry name" value="Thioesterase"/>
    <property type="match status" value="1"/>
</dbReference>
<dbReference type="InterPro" id="IPR001031">
    <property type="entry name" value="Thioesterase"/>
</dbReference>
<dbReference type="InterPro" id="IPR000873">
    <property type="entry name" value="AMP-dep_synth/lig_dom"/>
</dbReference>
<evidence type="ECO:0000256" key="1">
    <source>
        <dbReference type="ARBA" id="ARBA00001957"/>
    </source>
</evidence>
<dbReference type="Gene3D" id="2.30.38.10">
    <property type="entry name" value="Luciferase, Domain 3"/>
    <property type="match status" value="1"/>
</dbReference>
<dbReference type="Gene3D" id="3.40.50.980">
    <property type="match status" value="2"/>
</dbReference>
<dbReference type="InterPro" id="IPR036736">
    <property type="entry name" value="ACP-like_sf"/>
</dbReference>
<sequence>MMIILENEPTLVPVDFNPFDQDQFIEKIISINTSQSEILMSCLIGGEQANLAYNESISISLTGGLAIDYLKKAFLHVVERHESLRSIISGDGEKLIVYQNLSWNPVYNDLSSQEPEIQQHNLNQFIAKEMALPFDLQAGPLFRVFINKLGEEKHLITLIIHHIICDGWSMGIILEEVSKLYTSYCRGQQALLPEPFQMSRYALEQDKFLKSEAFSATADFWLKTYAGEIPEMNLPTDFVSANERTYKSNRIDQLLSKELVDDLRKFGAKLGCSLVTTMLGLFEVLIYKKTRQKEIIIGLPSAGQSVTEAFNAVGHCVNILPLISSVNPSTPLNDYLRKRKESLMEVYEHQQYSFSQLVSALKLKRDNSRIPLVPVVFNIDMGMDSAVIFDDLQHQIISNARVAETFELFVNATDTSEGLTLEWNFNTQLFSSKSIEKMIIDLEVILTTFITDPSTKICDAIAIGSKKSIVKGEALTNSKSFLDLLSASTLLHQQRVAITFKQKHLTYNMLKANSDAFASVLLNKGIKKGDIIAIAVDRSAEMLVGIIGILKTGAAYLPIDLALPEDRIKFMLQDSGATLLLHSAANEFDLNPEIEILALNEVIFQTIYQENTSQPVETSLEDAAYVLYTSGSTGNPKGVKISHQNLANLLLSTQKMPGISVSDRLLAITTISFDIAILELFLPLIVGAEVVIAESEVVKDGRLINQALKEQGITLLQGTPSTLAMILDCGMEKMDQLKVIVGGEQLNLALARRILATGAKLWNMYGPTETTIYSIGKQILATDELITIGKPIHSTEVQINDQFGQPVEIGEIGEICISGKGVGFGYLNNEKLSNEKFINRGYPLSSTLYKTGDLGKMLEDGEIQCLGRLDDQVKIRGHRIELGEIESVLANQLEISKAIVMQREDAGREKYLVAYIILTDQFLAEIKTPLEDLFDIPSNSEKIGAIELVKLPREYIDNVKKNLAKLLPSYMVPDHIVALKAFPKMPNGKIDKKFLPIPLIGELNPPKNYRLKTTTEAMLTEIWSDCLGVKTIGINDDFFDLGGNSIMAVRMMVALEKKIGIRLPLTTLLTNPTLEKLASVLNANQETKRSTTVLPIRQQGNKTPIYLIHGSGLNVLLFKSIIPFLDDDQPVYGIQALGLDQWEEIPNSIEEIASRYIDEILETNPHGPYNIVGYSLGGFIAFEIARQLQNMGKTIDTLGVVDTDTGRNVLAEDTNNNLGYFLKRQFKKVPFIAQSFKKAPVDTLKYQLKTTKNRIFSLFNAEDGFEWALMTAQEKEIYKKYDHAYENYFLKPSDLKVTLYRVTERLYYLDDLEHLGWDRFAKKGVEVYEIPGDHATFLLAPNNEKFAKILQASLND</sequence>
<dbReference type="Pfam" id="PF00501">
    <property type="entry name" value="AMP-binding"/>
    <property type="match status" value="1"/>
</dbReference>
<dbReference type="PANTHER" id="PTHR45527:SF1">
    <property type="entry name" value="FATTY ACID SYNTHASE"/>
    <property type="match status" value="1"/>
</dbReference>
<dbReference type="InterPro" id="IPR009081">
    <property type="entry name" value="PP-bd_ACP"/>
</dbReference>
<organism evidence="5 6">
    <name type="scientific">Pedobacter frigidisoli</name>
    <dbReference type="NCBI Taxonomy" id="2530455"/>
    <lineage>
        <taxon>Bacteria</taxon>
        <taxon>Pseudomonadati</taxon>
        <taxon>Bacteroidota</taxon>
        <taxon>Sphingobacteriia</taxon>
        <taxon>Sphingobacteriales</taxon>
        <taxon>Sphingobacteriaceae</taxon>
        <taxon>Pedobacter</taxon>
    </lineage>
</organism>
<evidence type="ECO:0000313" key="6">
    <source>
        <dbReference type="Proteomes" id="UP000291485"/>
    </source>
</evidence>
<evidence type="ECO:0000256" key="2">
    <source>
        <dbReference type="ARBA" id="ARBA00022450"/>
    </source>
</evidence>